<organism evidence="1 2">
    <name type="scientific">Bacillus mesophilum</name>
    <dbReference type="NCBI Taxonomy" id="1071718"/>
    <lineage>
        <taxon>Bacteria</taxon>
        <taxon>Bacillati</taxon>
        <taxon>Bacillota</taxon>
        <taxon>Bacilli</taxon>
        <taxon>Bacillales</taxon>
        <taxon>Bacillaceae</taxon>
        <taxon>Bacillus</taxon>
    </lineage>
</organism>
<evidence type="ECO:0000313" key="1">
    <source>
        <dbReference type="EMBL" id="KAB2333737.1"/>
    </source>
</evidence>
<accession>A0A7V7UYR7</accession>
<reference evidence="1 2" key="1">
    <citation type="journal article" date="2014" name="Arch. Microbiol.">
        <title>Bacillus mesophilum sp. nov., strain IITR-54T, a novel 4-chlorobiphenyl dechlorinating bacterium.</title>
        <authorList>
            <person name="Manickam N."/>
            <person name="Singh N.K."/>
            <person name="Bajaj A."/>
            <person name="Kumar R.M."/>
            <person name="Kaur G."/>
            <person name="Kaur N."/>
            <person name="Bala M."/>
            <person name="Kumar A."/>
            <person name="Mayilraj S."/>
        </authorList>
    </citation>
    <scope>NUCLEOTIDE SEQUENCE [LARGE SCALE GENOMIC DNA]</scope>
    <source>
        <strain evidence="1 2">IITR-54</strain>
    </source>
</reference>
<comment type="caution">
    <text evidence="1">The sequence shown here is derived from an EMBL/GenBank/DDBJ whole genome shotgun (WGS) entry which is preliminary data.</text>
</comment>
<sequence length="162" mass="18915">MGNAIVKTQMEDVKNFLGNTVSVFEDFLNETTVSGLLSEEQGNKDYYKQVLSNIRKLLVYCEEGLDACNIIILGEPFQKGAAEKTLYRIYHQCVEEFFSPKNDTWFENSRSAYTGKNSIRFHEPVPHSVQNLFKGLESDFQHIREELEYYETDYRTKMIQSR</sequence>
<dbReference type="Proteomes" id="UP000441354">
    <property type="component" value="Unassembled WGS sequence"/>
</dbReference>
<dbReference type="Pfam" id="PF13047">
    <property type="entry name" value="DUF3907"/>
    <property type="match status" value="1"/>
</dbReference>
<proteinExistence type="predicted"/>
<protein>
    <submittedName>
        <fullName evidence="1">DUF3907 family protein</fullName>
    </submittedName>
</protein>
<gene>
    <name evidence="1" type="ORF">F7732_06510</name>
</gene>
<dbReference type="AlphaFoldDB" id="A0A7V7UYR7"/>
<dbReference type="InterPro" id="IPR025013">
    <property type="entry name" value="DUF3907"/>
</dbReference>
<dbReference type="OrthoDB" id="2691359at2"/>
<evidence type="ECO:0000313" key="2">
    <source>
        <dbReference type="Proteomes" id="UP000441354"/>
    </source>
</evidence>
<dbReference type="EMBL" id="WBOT01000002">
    <property type="protein sequence ID" value="KAB2333737.1"/>
    <property type="molecule type" value="Genomic_DNA"/>
</dbReference>
<keyword evidence="2" id="KW-1185">Reference proteome</keyword>
<dbReference type="RefSeq" id="WP_151573131.1">
    <property type="nucleotide sequence ID" value="NZ_WBOT01000002.1"/>
</dbReference>
<name>A0A7V7UYR7_9BACI</name>